<feature type="transmembrane region" description="Helical" evidence="1">
    <location>
        <begin position="9"/>
        <end position="28"/>
    </location>
</feature>
<dbReference type="InterPro" id="IPR040829">
    <property type="entry name" value="Cap16_NUDIX"/>
</dbReference>
<keyword evidence="1" id="KW-1133">Transmembrane helix</keyword>
<accession>A0A2S7WL56</accession>
<dbReference type="EMBL" id="MSCN01000001">
    <property type="protein sequence ID" value="PQJ78340.1"/>
    <property type="molecule type" value="Genomic_DNA"/>
</dbReference>
<comment type="caution">
    <text evidence="3">The sequence shown here is derived from an EMBL/GenBank/DDBJ whole genome shotgun (WGS) entry which is preliminary data.</text>
</comment>
<reference evidence="3 4" key="1">
    <citation type="submission" date="2016-12" db="EMBL/GenBank/DDBJ databases">
        <title>Trade-off between light-utilization and light-protection in marine flavobacteria.</title>
        <authorList>
            <person name="Kumagai Y."/>
            <person name="Yoshizawa S."/>
            <person name="Kogure K."/>
            <person name="Iwasaki W."/>
        </authorList>
    </citation>
    <scope>NUCLEOTIDE SEQUENCE [LARGE SCALE GENOMIC DNA]</scope>
    <source>
        <strain evidence="3 4">NBRC 108759</strain>
    </source>
</reference>
<dbReference type="OrthoDB" id="791606at2"/>
<evidence type="ECO:0000256" key="1">
    <source>
        <dbReference type="SAM" id="Phobius"/>
    </source>
</evidence>
<evidence type="ECO:0000313" key="4">
    <source>
        <dbReference type="Proteomes" id="UP000238882"/>
    </source>
</evidence>
<keyword evidence="4" id="KW-1185">Reference proteome</keyword>
<feature type="domain" description="CD-NTase-associated protein 16 NUDIX" evidence="2">
    <location>
        <begin position="81"/>
        <end position="275"/>
    </location>
</feature>
<protein>
    <recommendedName>
        <fullName evidence="2">CD-NTase-associated protein 16 NUDIX domain-containing protein</fullName>
    </recommendedName>
</protein>
<dbReference type="RefSeq" id="WP_105014924.1">
    <property type="nucleotide sequence ID" value="NZ_MSCN01000001.1"/>
</dbReference>
<evidence type="ECO:0000313" key="3">
    <source>
        <dbReference type="EMBL" id="PQJ78340.1"/>
    </source>
</evidence>
<keyword evidence="1" id="KW-0812">Transmembrane</keyword>
<dbReference type="AlphaFoldDB" id="A0A2S7WL56"/>
<organism evidence="3 4">
    <name type="scientific">Polaribacter porphyrae</name>
    <dbReference type="NCBI Taxonomy" id="1137780"/>
    <lineage>
        <taxon>Bacteria</taxon>
        <taxon>Pseudomonadati</taxon>
        <taxon>Bacteroidota</taxon>
        <taxon>Flavobacteriia</taxon>
        <taxon>Flavobacteriales</taxon>
        <taxon>Flavobacteriaceae</taxon>
    </lineage>
</organism>
<evidence type="ECO:0000259" key="2">
    <source>
        <dbReference type="Pfam" id="PF18167"/>
    </source>
</evidence>
<feature type="transmembrane region" description="Helical" evidence="1">
    <location>
        <begin position="40"/>
        <end position="59"/>
    </location>
</feature>
<dbReference type="Pfam" id="PF18167">
    <property type="entry name" value="Sa_NUDIX"/>
    <property type="match status" value="1"/>
</dbReference>
<name>A0A2S7WL56_9FLAO</name>
<proteinExistence type="predicted"/>
<gene>
    <name evidence="3" type="ORF">BTO18_03665</name>
</gene>
<sequence>MGKEGKRLLVYFVILIVSTIYLFVRYFVLTNVSDFHKETLVGLAVAGVTSSVVGFYEIINSYGSYFWKALNCSVFIPNKKVYISLSYLLRIKLHGSEKYLLVRGSKIDQYQPVGGVYKLVGNKCIIKEWEAEPKSDKKNQKDLRFFVKAKYLPKIIKWFKSGKDREIGIWREFFEELVETKIVSKKNFSTINAEQIKTVDKLLVRENRFKDETYHTLIYNIYSVELNNKQTKELVKLMTYNPITNDYAFVSRDEIKKECFNNSKTRIGQHTKYII</sequence>
<keyword evidence="1" id="KW-0472">Membrane</keyword>
<dbReference type="Proteomes" id="UP000238882">
    <property type="component" value="Unassembled WGS sequence"/>
</dbReference>